<comment type="caution">
    <text evidence="14">The sequence shown here is derived from an EMBL/GenBank/DDBJ whole genome shotgun (WGS) entry which is preliminary data.</text>
</comment>
<accession>A0A098S6H5</accession>
<comment type="function">
    <text evidence="1 13">Transfers the gamma-phosphate of ATP to the 4'-position of a tetraacyldisaccharide 1-phosphate intermediate (termed DS-1-P) to form tetraacyldisaccharide 1,4'-bis-phosphate (lipid IVA).</text>
</comment>
<dbReference type="SUPFAM" id="SSF52540">
    <property type="entry name" value="P-loop containing nucleoside triphosphate hydrolases"/>
    <property type="match status" value="1"/>
</dbReference>
<evidence type="ECO:0000313" key="14">
    <source>
        <dbReference type="EMBL" id="KGE87745.1"/>
    </source>
</evidence>
<evidence type="ECO:0000256" key="3">
    <source>
        <dbReference type="ARBA" id="ARBA00012071"/>
    </source>
</evidence>
<evidence type="ECO:0000256" key="6">
    <source>
        <dbReference type="ARBA" id="ARBA00022556"/>
    </source>
</evidence>
<comment type="caution">
    <text evidence="13">Lacks conserved residue(s) required for the propagation of feature annotation.</text>
</comment>
<keyword evidence="5 13" id="KW-0444">Lipid biosynthesis</keyword>
<gene>
    <name evidence="13" type="primary">lpxK</name>
    <name evidence="14" type="ORF">IX84_13295</name>
</gene>
<proteinExistence type="inferred from homology"/>
<protein>
    <recommendedName>
        <fullName evidence="4 13">Tetraacyldisaccharide 4'-kinase</fullName>
        <ecNumber evidence="3 13">2.7.1.130</ecNumber>
    </recommendedName>
    <alternativeName>
        <fullName evidence="12 13">Lipid A 4'-kinase</fullName>
    </alternativeName>
</protein>
<comment type="catalytic activity">
    <reaction evidence="13">
        <text>a lipid A disaccharide + ATP = a lipid IVA + ADP + H(+)</text>
        <dbReference type="Rhea" id="RHEA:67840"/>
        <dbReference type="ChEBI" id="CHEBI:15378"/>
        <dbReference type="ChEBI" id="CHEBI:30616"/>
        <dbReference type="ChEBI" id="CHEBI:176343"/>
        <dbReference type="ChEBI" id="CHEBI:176425"/>
        <dbReference type="ChEBI" id="CHEBI:456216"/>
        <dbReference type="EC" id="2.7.1.130"/>
    </reaction>
</comment>
<evidence type="ECO:0000256" key="8">
    <source>
        <dbReference type="ARBA" id="ARBA00022741"/>
    </source>
</evidence>
<evidence type="ECO:0000256" key="2">
    <source>
        <dbReference type="ARBA" id="ARBA00004870"/>
    </source>
</evidence>
<evidence type="ECO:0000256" key="13">
    <source>
        <dbReference type="HAMAP-Rule" id="MF_00409"/>
    </source>
</evidence>
<evidence type="ECO:0000256" key="11">
    <source>
        <dbReference type="ARBA" id="ARBA00023098"/>
    </source>
</evidence>
<dbReference type="UniPathway" id="UPA00359">
    <property type="reaction ID" value="UER00482"/>
</dbReference>
<dbReference type="AlphaFoldDB" id="A0A098S6H5"/>
<dbReference type="Pfam" id="PF02606">
    <property type="entry name" value="LpxK"/>
    <property type="match status" value="1"/>
</dbReference>
<evidence type="ECO:0000256" key="4">
    <source>
        <dbReference type="ARBA" id="ARBA00016436"/>
    </source>
</evidence>
<organism evidence="14 15">
    <name type="scientific">Phaeodactylibacter xiamenensis</name>
    <dbReference type="NCBI Taxonomy" id="1524460"/>
    <lineage>
        <taxon>Bacteria</taxon>
        <taxon>Pseudomonadati</taxon>
        <taxon>Bacteroidota</taxon>
        <taxon>Saprospiria</taxon>
        <taxon>Saprospirales</taxon>
        <taxon>Haliscomenobacteraceae</taxon>
        <taxon>Phaeodactylibacter</taxon>
    </lineage>
</organism>
<keyword evidence="7 13" id="KW-0808">Transferase</keyword>
<sequence>MIQKQLVQILLAPFSLLYGIGVSVRDFLYKQGLLKGVEFNLPVISVGNLSVGGAGKSPHIEYLIRLLKDYIDIATLSRGYGRKTKGYLEVHADMTAEQAGDEPLQFKRKFPEIMVTVCESRTFAIPKIMMARPETKAILLDDAFQHRSVKPGMNILLTEYSHPFTRDYLLPAGRLREWRSAYERADIIIVSKCPPQLSEEERQAFTAEISPLPHQKLYFSYYDYGQPYFILNPRYRLEFTPELEVLLISAIARTDYLQAYLEEQVEHIKAMEYEDHHYFTKYDVGQLKANFDRMETNRKVILTTEKDAMRLQLHHQYIKEHQLPVFALPVQVRFHFGQAADFDETIQQYLLNFQV</sequence>
<evidence type="ECO:0000256" key="12">
    <source>
        <dbReference type="ARBA" id="ARBA00029757"/>
    </source>
</evidence>
<dbReference type="HAMAP" id="MF_00409">
    <property type="entry name" value="LpxK"/>
    <property type="match status" value="1"/>
</dbReference>
<dbReference type="PANTHER" id="PTHR42724:SF1">
    <property type="entry name" value="TETRAACYLDISACCHARIDE 4'-KINASE, MITOCHONDRIAL-RELATED"/>
    <property type="match status" value="1"/>
</dbReference>
<dbReference type="EMBL" id="JPOS01000033">
    <property type="protein sequence ID" value="KGE87745.1"/>
    <property type="molecule type" value="Genomic_DNA"/>
</dbReference>
<dbReference type="GO" id="GO:0005886">
    <property type="term" value="C:plasma membrane"/>
    <property type="evidence" value="ECO:0007669"/>
    <property type="project" value="TreeGrafter"/>
</dbReference>
<reference evidence="14 15" key="1">
    <citation type="journal article" date="2014" name="Int. J. Syst. Evol. Microbiol.">
        <title>Phaeodactylibacter xiamenensis gen. nov., sp. nov., a member of the family Saprospiraceae isolated from the marine alga Phaeodactylum tricornutum.</title>
        <authorList>
            <person name="Chen Z.Jr."/>
            <person name="Lei X."/>
            <person name="Lai Q."/>
            <person name="Li Y."/>
            <person name="Zhang B."/>
            <person name="Zhang J."/>
            <person name="Zhang H."/>
            <person name="Yang L."/>
            <person name="Zheng W."/>
            <person name="Tian Y."/>
            <person name="Yu Z."/>
            <person name="Xu H.Jr."/>
            <person name="Zheng T."/>
        </authorList>
    </citation>
    <scope>NUCLEOTIDE SEQUENCE [LARGE SCALE GENOMIC DNA]</scope>
    <source>
        <strain evidence="14 15">KD52</strain>
    </source>
</reference>
<dbReference type="RefSeq" id="WP_044221094.1">
    <property type="nucleotide sequence ID" value="NZ_JBKAGJ010000023.1"/>
</dbReference>
<keyword evidence="15" id="KW-1185">Reference proteome</keyword>
<keyword evidence="10 13" id="KW-0067">ATP-binding</keyword>
<keyword evidence="9 13" id="KW-0418">Kinase</keyword>
<dbReference type="OrthoDB" id="9766423at2"/>
<dbReference type="GO" id="GO:0009245">
    <property type="term" value="P:lipid A biosynthetic process"/>
    <property type="evidence" value="ECO:0007669"/>
    <property type="project" value="UniProtKB-UniRule"/>
</dbReference>
<evidence type="ECO:0000256" key="9">
    <source>
        <dbReference type="ARBA" id="ARBA00022777"/>
    </source>
</evidence>
<dbReference type="NCBIfam" id="TIGR00682">
    <property type="entry name" value="lpxK"/>
    <property type="match status" value="1"/>
</dbReference>
<keyword evidence="6 13" id="KW-0441">Lipid A biosynthesis</keyword>
<keyword evidence="8 13" id="KW-0547">Nucleotide-binding</keyword>
<comment type="pathway">
    <text evidence="2 13">Glycolipid biosynthesis; lipid IV(A) biosynthesis; lipid IV(A) from (3R)-3-hydroxytetradecanoyl-[acyl-carrier-protein] and UDP-N-acetyl-alpha-D-glucosamine: step 6/6.</text>
</comment>
<evidence type="ECO:0000256" key="10">
    <source>
        <dbReference type="ARBA" id="ARBA00022840"/>
    </source>
</evidence>
<dbReference type="GO" id="GO:0009029">
    <property type="term" value="F:lipid-A 4'-kinase activity"/>
    <property type="evidence" value="ECO:0007669"/>
    <property type="project" value="UniProtKB-UniRule"/>
</dbReference>
<dbReference type="InterPro" id="IPR003758">
    <property type="entry name" value="LpxK"/>
</dbReference>
<evidence type="ECO:0000313" key="15">
    <source>
        <dbReference type="Proteomes" id="UP000029736"/>
    </source>
</evidence>
<dbReference type="GO" id="GO:0005524">
    <property type="term" value="F:ATP binding"/>
    <property type="evidence" value="ECO:0007669"/>
    <property type="project" value="UniProtKB-UniRule"/>
</dbReference>
<name>A0A098S6H5_9BACT</name>
<evidence type="ECO:0000256" key="7">
    <source>
        <dbReference type="ARBA" id="ARBA00022679"/>
    </source>
</evidence>
<comment type="similarity">
    <text evidence="13">Belongs to the LpxK family.</text>
</comment>
<dbReference type="GO" id="GO:0009244">
    <property type="term" value="P:lipopolysaccharide core region biosynthetic process"/>
    <property type="evidence" value="ECO:0007669"/>
    <property type="project" value="TreeGrafter"/>
</dbReference>
<evidence type="ECO:0000256" key="5">
    <source>
        <dbReference type="ARBA" id="ARBA00022516"/>
    </source>
</evidence>
<keyword evidence="11 13" id="KW-0443">Lipid metabolism</keyword>
<dbReference type="EC" id="2.7.1.130" evidence="3 13"/>
<dbReference type="PANTHER" id="PTHR42724">
    <property type="entry name" value="TETRAACYLDISACCHARIDE 4'-KINASE"/>
    <property type="match status" value="1"/>
</dbReference>
<dbReference type="InterPro" id="IPR027417">
    <property type="entry name" value="P-loop_NTPase"/>
</dbReference>
<dbReference type="STRING" id="1524460.IX84_13295"/>
<dbReference type="Proteomes" id="UP000029736">
    <property type="component" value="Unassembled WGS sequence"/>
</dbReference>
<evidence type="ECO:0000256" key="1">
    <source>
        <dbReference type="ARBA" id="ARBA00002274"/>
    </source>
</evidence>